<comment type="caution">
    <text evidence="1">The sequence shown here is derived from an EMBL/GenBank/DDBJ whole genome shotgun (WGS) entry which is preliminary data.</text>
</comment>
<gene>
    <name evidence="1" type="ORF">CVIRNUC_009204</name>
</gene>
<dbReference type="InterPro" id="IPR012663">
    <property type="entry name" value="CHP02450_Tryp"/>
</dbReference>
<dbReference type="EMBL" id="CAUYUE010000013">
    <property type="protein sequence ID" value="CAK0785991.1"/>
    <property type="molecule type" value="Genomic_DNA"/>
</dbReference>
<dbReference type="Proteomes" id="UP001314263">
    <property type="component" value="Unassembled WGS sequence"/>
</dbReference>
<sequence length="202" mass="21502">MICNVLSHTLAGARCPVPGGRQGGARLLSVARSVINQPLILSPAASESSSQGAQRQVARPDPQAVCPRCGGTRVVSCLSCIDGRLRHGGWHAKNTIVLSRIVGSKWTAMQRTLGWRHFHVTDRRKAGCSGEILVLLIATCDSSAKLWLNSSVLKSRSLWSPGWLQKEEIAQADSPGPECKVCSGRGSHPCLRCSSGGATVQL</sequence>
<organism evidence="1 2">
    <name type="scientific">Coccomyxa viridis</name>
    <dbReference type="NCBI Taxonomy" id="1274662"/>
    <lineage>
        <taxon>Eukaryota</taxon>
        <taxon>Viridiplantae</taxon>
        <taxon>Chlorophyta</taxon>
        <taxon>core chlorophytes</taxon>
        <taxon>Trebouxiophyceae</taxon>
        <taxon>Trebouxiophyceae incertae sedis</taxon>
        <taxon>Coccomyxaceae</taxon>
        <taxon>Coccomyxa</taxon>
    </lineage>
</organism>
<dbReference type="Pfam" id="PF09493">
    <property type="entry name" value="DUF2389"/>
    <property type="match status" value="1"/>
</dbReference>
<accession>A0AAV1IH26</accession>
<proteinExistence type="predicted"/>
<protein>
    <submittedName>
        <fullName evidence="1">Uncharacterized protein</fullName>
    </submittedName>
</protein>
<evidence type="ECO:0000313" key="2">
    <source>
        <dbReference type="Proteomes" id="UP001314263"/>
    </source>
</evidence>
<dbReference type="NCBIfam" id="TIGR02450">
    <property type="entry name" value="TIGR02450 family Trp-rich protein"/>
    <property type="match status" value="1"/>
</dbReference>
<reference evidence="1 2" key="1">
    <citation type="submission" date="2023-10" db="EMBL/GenBank/DDBJ databases">
        <authorList>
            <person name="Maclean D."/>
            <person name="Macfadyen A."/>
        </authorList>
    </citation>
    <scope>NUCLEOTIDE SEQUENCE [LARGE SCALE GENOMIC DNA]</scope>
</reference>
<name>A0AAV1IH26_9CHLO</name>
<dbReference type="AlphaFoldDB" id="A0AAV1IH26"/>
<keyword evidence="2" id="KW-1185">Reference proteome</keyword>
<evidence type="ECO:0000313" key="1">
    <source>
        <dbReference type="EMBL" id="CAK0785991.1"/>
    </source>
</evidence>